<dbReference type="PANTHER" id="PTHR39181">
    <property type="entry name" value="TYROSINE-PROTEIN PHOSPHATASE YWQE"/>
    <property type="match status" value="1"/>
</dbReference>
<protein>
    <recommendedName>
        <fullName evidence="5">Tyrosine-protein phosphatase</fullName>
        <ecNumber evidence="5">3.1.3.48</ecNumber>
    </recommendedName>
</protein>
<dbReference type="GO" id="GO:0004725">
    <property type="term" value="F:protein tyrosine phosphatase activity"/>
    <property type="evidence" value="ECO:0007669"/>
    <property type="project" value="UniProtKB-UniRule"/>
</dbReference>
<dbReference type="SUPFAM" id="SSF51556">
    <property type="entry name" value="Metallo-dependent hydrolases"/>
    <property type="match status" value="1"/>
</dbReference>
<keyword evidence="3 5" id="KW-0904">Protein phosphatase</keyword>
<dbReference type="Gene3D" id="3.20.20.140">
    <property type="entry name" value="Metal-dependent hydrolases"/>
    <property type="match status" value="1"/>
</dbReference>
<evidence type="ECO:0000313" key="6">
    <source>
        <dbReference type="EMBL" id="MCZ0702988.1"/>
    </source>
</evidence>
<comment type="caution">
    <text evidence="6">The sequence shown here is derived from an EMBL/GenBank/DDBJ whole genome shotgun (WGS) entry which is preliminary data.</text>
</comment>
<dbReference type="RefSeq" id="WP_268779759.1">
    <property type="nucleotide sequence ID" value="NZ_JAPRAT010000011.1"/>
</dbReference>
<dbReference type="GO" id="GO:0030145">
    <property type="term" value="F:manganese ion binding"/>
    <property type="evidence" value="ECO:0007669"/>
    <property type="project" value="UniProtKB-UniRule"/>
</dbReference>
<dbReference type="InterPro" id="IPR016667">
    <property type="entry name" value="Caps_polysacc_synth_CpsB/CapC"/>
</dbReference>
<organism evidence="6 7">
    <name type="scientific">Natronobacillus azotifigens</name>
    <dbReference type="NCBI Taxonomy" id="472978"/>
    <lineage>
        <taxon>Bacteria</taxon>
        <taxon>Bacillati</taxon>
        <taxon>Bacillota</taxon>
        <taxon>Bacilli</taxon>
        <taxon>Bacillales</taxon>
        <taxon>Bacillaceae</taxon>
        <taxon>Natronobacillus</taxon>
    </lineage>
</organism>
<keyword evidence="7" id="KW-1185">Reference proteome</keyword>
<dbReference type="PIRSF" id="PIRSF016557">
    <property type="entry name" value="Caps_synth_CpsB"/>
    <property type="match status" value="1"/>
</dbReference>
<evidence type="ECO:0000256" key="1">
    <source>
        <dbReference type="ARBA" id="ARBA00005750"/>
    </source>
</evidence>
<name>A0A9J6RCF9_9BACI</name>
<comment type="catalytic activity">
    <reaction evidence="4 5">
        <text>O-phospho-L-tyrosyl-[protein] + H2O = L-tyrosyl-[protein] + phosphate</text>
        <dbReference type="Rhea" id="RHEA:10684"/>
        <dbReference type="Rhea" id="RHEA-COMP:10136"/>
        <dbReference type="Rhea" id="RHEA-COMP:20101"/>
        <dbReference type="ChEBI" id="CHEBI:15377"/>
        <dbReference type="ChEBI" id="CHEBI:43474"/>
        <dbReference type="ChEBI" id="CHEBI:46858"/>
        <dbReference type="ChEBI" id="CHEBI:61978"/>
        <dbReference type="EC" id="3.1.3.48"/>
    </reaction>
</comment>
<dbReference type="Pfam" id="PF19567">
    <property type="entry name" value="CpsB_CapC"/>
    <property type="match status" value="1"/>
</dbReference>
<proteinExistence type="inferred from homology"/>
<dbReference type="AlphaFoldDB" id="A0A9J6RCF9"/>
<evidence type="ECO:0000256" key="2">
    <source>
        <dbReference type="ARBA" id="ARBA00022801"/>
    </source>
</evidence>
<accession>A0A9J6RCF9</accession>
<dbReference type="EC" id="3.1.3.48" evidence="5"/>
<evidence type="ECO:0000256" key="5">
    <source>
        <dbReference type="PIRNR" id="PIRNR016557"/>
    </source>
</evidence>
<evidence type="ECO:0000256" key="4">
    <source>
        <dbReference type="ARBA" id="ARBA00051722"/>
    </source>
</evidence>
<dbReference type="InterPro" id="IPR032466">
    <property type="entry name" value="Metal_Hydrolase"/>
</dbReference>
<dbReference type="EMBL" id="JAPRAT010000011">
    <property type="protein sequence ID" value="MCZ0702988.1"/>
    <property type="molecule type" value="Genomic_DNA"/>
</dbReference>
<evidence type="ECO:0000313" key="7">
    <source>
        <dbReference type="Proteomes" id="UP001084197"/>
    </source>
</evidence>
<comment type="similarity">
    <text evidence="1 5">Belongs to the metallo-dependent hydrolases superfamily. CpsB/CapC family.</text>
</comment>
<reference evidence="6" key="1">
    <citation type="submission" date="2022-11" db="EMBL/GenBank/DDBJ databases">
        <title>WGS of Natronobacillus azotifigens 24KS-1, an anaerobic diazotrophic haloalkaliphile from soda-rich habitats.</title>
        <authorList>
            <person name="Sorokin D.Y."/>
            <person name="Merkel A.Y."/>
        </authorList>
    </citation>
    <scope>NUCLEOTIDE SEQUENCE</scope>
    <source>
        <strain evidence="6">24KS-1</strain>
    </source>
</reference>
<gene>
    <name evidence="6" type="ORF">OWO01_07165</name>
</gene>
<keyword evidence="2 5" id="KW-0378">Hydrolase</keyword>
<dbReference type="Proteomes" id="UP001084197">
    <property type="component" value="Unassembled WGS sequence"/>
</dbReference>
<sequence>MIDIHCHILPNVDDGAKHMEDSVAMAKEAASQGIHTMLATPHHKNGRYDNPKDSIIQGVAELNKRLEAEGIPVTILPGQEIRIYGEMIEDLNHNELLPINETSRYVLVELPTNHVPRFTAQLLFDLQVQEITPIIVHPERNTQLLEHPNMLYDFVRNGALTQITAASLVGKFGKKIKKFSHDLIEANLTHFVASDTHNTTSRRSYMQEATKEIKQIYGTGTVYYLMENAQLLIEGQTVFAEEPTRIKQKKFLGLF</sequence>
<evidence type="ECO:0000256" key="3">
    <source>
        <dbReference type="ARBA" id="ARBA00022912"/>
    </source>
</evidence>
<dbReference type="PANTHER" id="PTHR39181:SF1">
    <property type="entry name" value="TYROSINE-PROTEIN PHOSPHATASE YWQE"/>
    <property type="match status" value="1"/>
</dbReference>